<organism evidence="1 2">
    <name type="scientific">Pseudorhizobium tarimense</name>
    <dbReference type="NCBI Taxonomy" id="1079109"/>
    <lineage>
        <taxon>Bacteria</taxon>
        <taxon>Pseudomonadati</taxon>
        <taxon>Pseudomonadota</taxon>
        <taxon>Alphaproteobacteria</taxon>
        <taxon>Hyphomicrobiales</taxon>
        <taxon>Rhizobiaceae</taxon>
        <taxon>Rhizobium/Agrobacterium group</taxon>
        <taxon>Pseudorhizobium</taxon>
    </lineage>
</organism>
<gene>
    <name evidence="1" type="ORF">ABID21_000697</name>
</gene>
<comment type="caution">
    <text evidence="1">The sequence shown here is derived from an EMBL/GenBank/DDBJ whole genome shotgun (WGS) entry which is preliminary data.</text>
</comment>
<keyword evidence="2" id="KW-1185">Reference proteome</keyword>
<sequence>MTRRIIDKAHQALRDKQAQFCRISFLRKNQEGHIIHCGEDDDWTECRVSPVSSYSSYGEQTFAPDQTYQRDTLLALLAQAFELGRLAKAREIKSVLEIK</sequence>
<accession>A0ABV2H2U0</accession>
<protein>
    <submittedName>
        <fullName evidence="1">Uncharacterized protein</fullName>
    </submittedName>
</protein>
<evidence type="ECO:0000313" key="2">
    <source>
        <dbReference type="Proteomes" id="UP001549031"/>
    </source>
</evidence>
<dbReference type="EMBL" id="JBEPLJ010000002">
    <property type="protein sequence ID" value="MET3584602.1"/>
    <property type="molecule type" value="Genomic_DNA"/>
</dbReference>
<dbReference type="Proteomes" id="UP001549031">
    <property type="component" value="Unassembled WGS sequence"/>
</dbReference>
<name>A0ABV2H2U0_9HYPH</name>
<dbReference type="RefSeq" id="WP_354532016.1">
    <property type="nucleotide sequence ID" value="NZ_JBEPLJ010000002.1"/>
</dbReference>
<reference evidence="1 2" key="1">
    <citation type="submission" date="2024-06" db="EMBL/GenBank/DDBJ databases">
        <title>Genomic Encyclopedia of Type Strains, Phase IV (KMG-IV): sequencing the most valuable type-strain genomes for metagenomic binning, comparative biology and taxonomic classification.</title>
        <authorList>
            <person name="Goeker M."/>
        </authorList>
    </citation>
    <scope>NUCLEOTIDE SEQUENCE [LARGE SCALE GENOMIC DNA]</scope>
    <source>
        <strain evidence="1 2">DSM 105042</strain>
    </source>
</reference>
<evidence type="ECO:0000313" key="1">
    <source>
        <dbReference type="EMBL" id="MET3584602.1"/>
    </source>
</evidence>
<proteinExistence type="predicted"/>